<evidence type="ECO:0000256" key="1">
    <source>
        <dbReference type="SAM" id="Phobius"/>
    </source>
</evidence>
<evidence type="ECO:0000313" key="3">
    <source>
        <dbReference type="Proteomes" id="UP001528920"/>
    </source>
</evidence>
<accession>A0ABT5VYY9</accession>
<reference evidence="2 3" key="1">
    <citation type="submission" date="2022-01" db="EMBL/GenBank/DDBJ databases">
        <title>Labilibaculum sp. nov, a marine bacterium isolated from Antarctica.</title>
        <authorList>
            <person name="Dai W."/>
        </authorList>
    </citation>
    <scope>NUCLEOTIDE SEQUENCE [LARGE SCALE GENOMIC DNA]</scope>
    <source>
        <strain evidence="2 3">DW002</strain>
    </source>
</reference>
<keyword evidence="3" id="KW-1185">Reference proteome</keyword>
<organism evidence="2 3">
    <name type="scientific">Paralabilibaculum antarcticum</name>
    <dbReference type="NCBI Taxonomy" id="2912572"/>
    <lineage>
        <taxon>Bacteria</taxon>
        <taxon>Pseudomonadati</taxon>
        <taxon>Bacteroidota</taxon>
        <taxon>Bacteroidia</taxon>
        <taxon>Marinilabiliales</taxon>
        <taxon>Marinifilaceae</taxon>
        <taxon>Paralabilibaculum</taxon>
    </lineage>
</organism>
<sequence>MSFGGSVQAMIVSIKNNARNRTNVFKKGKNENETAHIHKNSLQFKTVPADELEIIKKNIREKAQKENKKRRIIAGIIIIPILVGIFFTVRYKISQYTNKVEDRRSYESSVVDDKTDRLLKDSNYWLKNGNYLNAKKLLYKAYQINPGDYHINYANANVYVLDCVENGVGCKSADRMVNGMIEKYGNEDELLALKSLLEQK</sequence>
<name>A0ABT5VYY9_9BACT</name>
<dbReference type="Proteomes" id="UP001528920">
    <property type="component" value="Unassembled WGS sequence"/>
</dbReference>
<dbReference type="RefSeq" id="WP_275111825.1">
    <property type="nucleotide sequence ID" value="NZ_JAKJSC010000011.1"/>
</dbReference>
<proteinExistence type="predicted"/>
<keyword evidence="1" id="KW-1133">Transmembrane helix</keyword>
<evidence type="ECO:0000313" key="2">
    <source>
        <dbReference type="EMBL" id="MDE5420495.1"/>
    </source>
</evidence>
<keyword evidence="1" id="KW-0812">Transmembrane</keyword>
<gene>
    <name evidence="2" type="ORF">L3049_21090</name>
</gene>
<dbReference type="EMBL" id="JAKJSC010000011">
    <property type="protein sequence ID" value="MDE5420495.1"/>
    <property type="molecule type" value="Genomic_DNA"/>
</dbReference>
<keyword evidence="1" id="KW-0472">Membrane</keyword>
<feature type="transmembrane region" description="Helical" evidence="1">
    <location>
        <begin position="72"/>
        <end position="91"/>
    </location>
</feature>
<comment type="caution">
    <text evidence="2">The sequence shown here is derived from an EMBL/GenBank/DDBJ whole genome shotgun (WGS) entry which is preliminary data.</text>
</comment>
<protein>
    <submittedName>
        <fullName evidence="2">Tetratricopeptide repeat protein</fullName>
    </submittedName>
</protein>